<dbReference type="InterPro" id="IPR001680">
    <property type="entry name" value="WD40_rpt"/>
</dbReference>
<evidence type="ECO:0000256" key="4">
    <source>
        <dbReference type="ARBA" id="ARBA00022737"/>
    </source>
</evidence>
<evidence type="ECO:0000313" key="10">
    <source>
        <dbReference type="EMBL" id="GHC63990.1"/>
    </source>
</evidence>
<reference evidence="10" key="2">
    <citation type="submission" date="2020-09" db="EMBL/GenBank/DDBJ databases">
        <authorList>
            <person name="Sun Q."/>
            <person name="Kim S."/>
        </authorList>
    </citation>
    <scope>NUCLEOTIDE SEQUENCE</scope>
    <source>
        <strain evidence="10">KCTC 12988</strain>
    </source>
</reference>
<feature type="repeat" description="WD" evidence="6">
    <location>
        <begin position="284"/>
        <end position="317"/>
    </location>
</feature>
<reference evidence="10" key="1">
    <citation type="journal article" date="2014" name="Int. J. Syst. Evol. Microbiol.">
        <title>Complete genome sequence of Corynebacterium casei LMG S-19264T (=DSM 44701T), isolated from a smear-ripened cheese.</title>
        <authorList>
            <consortium name="US DOE Joint Genome Institute (JGI-PGF)"/>
            <person name="Walter F."/>
            <person name="Albersmeier A."/>
            <person name="Kalinowski J."/>
            <person name="Ruckert C."/>
        </authorList>
    </citation>
    <scope>NUCLEOTIDE SEQUENCE</scope>
    <source>
        <strain evidence="10">KCTC 12988</strain>
    </source>
</reference>
<evidence type="ECO:0000256" key="5">
    <source>
        <dbReference type="ARBA" id="ARBA00023004"/>
    </source>
</evidence>
<dbReference type="Pfam" id="PF07635">
    <property type="entry name" value="PSCyt1"/>
    <property type="match status" value="1"/>
</dbReference>
<feature type="region of interest" description="Disordered" evidence="8">
    <location>
        <begin position="524"/>
        <end position="545"/>
    </location>
</feature>
<evidence type="ECO:0000256" key="6">
    <source>
        <dbReference type="PROSITE-ProRule" id="PRU00221"/>
    </source>
</evidence>
<evidence type="ECO:0000259" key="9">
    <source>
        <dbReference type="PROSITE" id="PS51007"/>
    </source>
</evidence>
<dbReference type="InterPro" id="IPR011047">
    <property type="entry name" value="Quinoprotein_ADH-like_sf"/>
</dbReference>
<dbReference type="GO" id="GO:0046872">
    <property type="term" value="F:metal ion binding"/>
    <property type="evidence" value="ECO:0007669"/>
    <property type="project" value="UniProtKB-KW"/>
</dbReference>
<dbReference type="CDD" id="cd00200">
    <property type="entry name" value="WD40"/>
    <property type="match status" value="1"/>
</dbReference>
<gene>
    <name evidence="10" type="ORF">GCM10007100_34490</name>
</gene>
<dbReference type="PROSITE" id="PS50082">
    <property type="entry name" value="WD_REPEATS_2"/>
    <property type="match status" value="2"/>
</dbReference>
<dbReference type="SUPFAM" id="SSF46626">
    <property type="entry name" value="Cytochrome c"/>
    <property type="match status" value="1"/>
</dbReference>
<protein>
    <recommendedName>
        <fullName evidence="9">Cytochrome c domain-containing protein</fullName>
    </recommendedName>
</protein>
<organism evidence="10 11">
    <name type="scientific">Roseibacillus persicicus</name>
    <dbReference type="NCBI Taxonomy" id="454148"/>
    <lineage>
        <taxon>Bacteria</taxon>
        <taxon>Pseudomonadati</taxon>
        <taxon>Verrucomicrobiota</taxon>
        <taxon>Verrucomicrobiia</taxon>
        <taxon>Verrucomicrobiales</taxon>
        <taxon>Verrucomicrobiaceae</taxon>
        <taxon>Roseibacillus</taxon>
    </lineage>
</organism>
<keyword evidence="5 7" id="KW-0408">Iron</keyword>
<dbReference type="PANTHER" id="PTHR44019">
    <property type="entry name" value="WD REPEAT-CONTAINING PROTEIN 55"/>
    <property type="match status" value="1"/>
</dbReference>
<keyword evidence="3 7" id="KW-0479">Metal-binding</keyword>
<dbReference type="EMBL" id="BMXI01000017">
    <property type="protein sequence ID" value="GHC63990.1"/>
    <property type="molecule type" value="Genomic_DNA"/>
</dbReference>
<keyword evidence="2 7" id="KW-0349">Heme</keyword>
<evidence type="ECO:0000256" key="8">
    <source>
        <dbReference type="SAM" id="MobiDB-lite"/>
    </source>
</evidence>
<evidence type="ECO:0000256" key="3">
    <source>
        <dbReference type="ARBA" id="ARBA00022723"/>
    </source>
</evidence>
<evidence type="ECO:0000313" key="11">
    <source>
        <dbReference type="Proteomes" id="UP000644507"/>
    </source>
</evidence>
<dbReference type="SUPFAM" id="SSF50998">
    <property type="entry name" value="Quinoprotein alcohol dehydrogenase-like"/>
    <property type="match status" value="1"/>
</dbReference>
<proteinExistence type="predicted"/>
<evidence type="ECO:0000256" key="2">
    <source>
        <dbReference type="ARBA" id="ARBA00022617"/>
    </source>
</evidence>
<dbReference type="AlphaFoldDB" id="A0A918WPI2"/>
<dbReference type="PROSITE" id="PS00678">
    <property type="entry name" value="WD_REPEATS_1"/>
    <property type="match status" value="1"/>
</dbReference>
<sequence length="674" mass="74135">MKNLFRISLLLAFPLRAQEKITYEDHIYPIFEQSCLNCHNPDKKKGDLDLSSYPALMTGGSGGKVVVPGDGGSSKLYTVTTGTEEPVMPPEGSKINKKDADLIRAWIDGGVLETKDSSAKKADKPKFDLAIDTSAGKPEGPPPMPEDVSLDPAFVAPQAGLVKAMAASPWAPLLAITGQKQILLYHSETFRFLGSLPFPKGQPESLTFHPSGKYLLASGGIAGKSGYAIAWDITTGKELFTAGREFDSVLAAALTPDLSTVAMGGPSRLLKIWNTRENQQSHSIKKHTDWITAVAASPDGKFFASGDRNGGIHVWDLAGNEIHALRDHQADVTALAFRSDSKLLASTGEDGQLFIWDMKKGSAAKKINAHPGGATALFYHRDGHIVTAGRDRVVKVFKPDFGEKIAFRNLPELVTATALSEDGKHVFTADYNGAVFAYEISSNKAPIASLESNPPTLESRLAYLRKQISQQSQKVEQAKKAFTTAENARNQLAQRIKGTKDALKKNEDSLAKLKRDLQSQEKKLQQVSKKLSEAQTPLENVRKEKKSLEEAQVTLQQKLESLKKESKDLAEITEQQQELSQKIKSLSQKESKETKKFQELETQRNKLNNSLKGLRRQYQEIGGLVKAGKESLTPLEKQLPELAEKVEAPKKALEQLTQEEKKIREDLAYWEAAR</sequence>
<evidence type="ECO:0000256" key="1">
    <source>
        <dbReference type="ARBA" id="ARBA00022574"/>
    </source>
</evidence>
<dbReference type="InterPro" id="IPR009056">
    <property type="entry name" value="Cyt_c-like_dom"/>
</dbReference>
<keyword evidence="1 6" id="KW-0853">WD repeat</keyword>
<accession>A0A918WPI2</accession>
<dbReference type="InterPro" id="IPR011429">
    <property type="entry name" value="Cyt_c_Planctomycete-type"/>
</dbReference>
<dbReference type="PROSITE" id="PS50294">
    <property type="entry name" value="WD_REPEATS_REGION"/>
    <property type="match status" value="2"/>
</dbReference>
<dbReference type="PANTHER" id="PTHR44019:SF8">
    <property type="entry name" value="POC1 CENTRIOLAR PROTEIN HOMOLOG"/>
    <property type="match status" value="1"/>
</dbReference>
<keyword evidence="11" id="KW-1185">Reference proteome</keyword>
<dbReference type="GO" id="GO:0020037">
    <property type="term" value="F:heme binding"/>
    <property type="evidence" value="ECO:0007669"/>
    <property type="project" value="InterPro"/>
</dbReference>
<dbReference type="Pfam" id="PF00400">
    <property type="entry name" value="WD40"/>
    <property type="match status" value="3"/>
</dbReference>
<name>A0A918WPI2_9BACT</name>
<dbReference type="SUPFAM" id="SSF57997">
    <property type="entry name" value="Tropomyosin"/>
    <property type="match status" value="1"/>
</dbReference>
<feature type="domain" description="Cytochrome c" evidence="9">
    <location>
        <begin position="22"/>
        <end position="159"/>
    </location>
</feature>
<dbReference type="Gene3D" id="1.20.5.340">
    <property type="match status" value="1"/>
</dbReference>
<dbReference type="RefSeq" id="WP_189572851.1">
    <property type="nucleotide sequence ID" value="NZ_BMXI01000017.1"/>
</dbReference>
<keyword evidence="4" id="KW-0677">Repeat</keyword>
<dbReference type="InterPro" id="IPR036909">
    <property type="entry name" value="Cyt_c-like_dom_sf"/>
</dbReference>
<dbReference type="InterPro" id="IPR019775">
    <property type="entry name" value="WD40_repeat_CS"/>
</dbReference>
<comment type="caution">
    <text evidence="10">The sequence shown here is derived from an EMBL/GenBank/DDBJ whole genome shotgun (WGS) entry which is preliminary data.</text>
</comment>
<dbReference type="PROSITE" id="PS51007">
    <property type="entry name" value="CYTC"/>
    <property type="match status" value="1"/>
</dbReference>
<feature type="repeat" description="WD" evidence="6">
    <location>
        <begin position="325"/>
        <end position="366"/>
    </location>
</feature>
<feature type="compositionally biased region" description="Polar residues" evidence="8">
    <location>
        <begin position="525"/>
        <end position="538"/>
    </location>
</feature>
<dbReference type="GO" id="GO:0009055">
    <property type="term" value="F:electron transfer activity"/>
    <property type="evidence" value="ECO:0007669"/>
    <property type="project" value="InterPro"/>
</dbReference>
<dbReference type="Gene3D" id="2.130.10.10">
    <property type="entry name" value="YVTN repeat-like/Quinoprotein amine dehydrogenase"/>
    <property type="match status" value="2"/>
</dbReference>
<dbReference type="SMART" id="SM00320">
    <property type="entry name" value="WD40"/>
    <property type="match status" value="6"/>
</dbReference>
<dbReference type="InterPro" id="IPR050505">
    <property type="entry name" value="WDR55/POC1"/>
</dbReference>
<dbReference type="Proteomes" id="UP000644507">
    <property type="component" value="Unassembled WGS sequence"/>
</dbReference>
<evidence type="ECO:0000256" key="7">
    <source>
        <dbReference type="PROSITE-ProRule" id="PRU00433"/>
    </source>
</evidence>
<dbReference type="InterPro" id="IPR015943">
    <property type="entry name" value="WD40/YVTN_repeat-like_dom_sf"/>
</dbReference>